<dbReference type="OrthoDB" id="582141at2"/>
<name>A0A150QS96_SORCE</name>
<accession>A0A150QS96</accession>
<dbReference type="AlphaFoldDB" id="A0A150QS96"/>
<organism evidence="1 2">
    <name type="scientific">Sorangium cellulosum</name>
    <name type="common">Polyangium cellulosum</name>
    <dbReference type="NCBI Taxonomy" id="56"/>
    <lineage>
        <taxon>Bacteria</taxon>
        <taxon>Pseudomonadati</taxon>
        <taxon>Myxococcota</taxon>
        <taxon>Polyangia</taxon>
        <taxon>Polyangiales</taxon>
        <taxon>Polyangiaceae</taxon>
        <taxon>Sorangium</taxon>
    </lineage>
</organism>
<protein>
    <recommendedName>
        <fullName evidence="3">Phospholipase D-like domain-containing protein</fullName>
    </recommendedName>
</protein>
<reference evidence="1 2" key="1">
    <citation type="submission" date="2014-02" db="EMBL/GenBank/DDBJ databases">
        <title>The small core and large imbalanced accessory genome model reveals a collaborative survival strategy of Sorangium cellulosum strains in nature.</title>
        <authorList>
            <person name="Han K."/>
            <person name="Peng R."/>
            <person name="Blom J."/>
            <person name="Li Y.-Z."/>
        </authorList>
    </citation>
    <scope>NUCLEOTIDE SEQUENCE [LARGE SCALE GENOMIC DNA]</scope>
    <source>
        <strain evidence="1 2">So0008-312</strain>
    </source>
</reference>
<sequence length="187" mass="19848">MPNVTWQEPQALVDLLAMNLFAHRNDMGLPGPRQIAVVSPWLSDVELALRPGVWHQNLAVGAADGSPTLVDVLRAFCAEGWLVELAVLSYGAGPPIPKDPAKFLAERQCLVRMLAAGAAVYFVPGLHAKGVVTPLGIITGSTNLTTSGLFAQSQNANYFAHNHADYAANRVQLLSRYAGIAPATAVP</sequence>
<evidence type="ECO:0000313" key="2">
    <source>
        <dbReference type="Proteomes" id="UP000075260"/>
    </source>
</evidence>
<dbReference type="Proteomes" id="UP000075260">
    <property type="component" value="Unassembled WGS sequence"/>
</dbReference>
<proteinExistence type="predicted"/>
<comment type="caution">
    <text evidence="1">The sequence shown here is derived from an EMBL/GenBank/DDBJ whole genome shotgun (WGS) entry which is preliminary data.</text>
</comment>
<gene>
    <name evidence="1" type="ORF">BE15_30450</name>
</gene>
<dbReference type="EMBL" id="JEMA01000372">
    <property type="protein sequence ID" value="KYF70834.1"/>
    <property type="molecule type" value="Genomic_DNA"/>
</dbReference>
<evidence type="ECO:0000313" key="1">
    <source>
        <dbReference type="EMBL" id="KYF70834.1"/>
    </source>
</evidence>
<dbReference type="RefSeq" id="WP_061607378.1">
    <property type="nucleotide sequence ID" value="NZ_JEMA01000372.1"/>
</dbReference>
<evidence type="ECO:0008006" key="3">
    <source>
        <dbReference type="Google" id="ProtNLM"/>
    </source>
</evidence>